<proteinExistence type="predicted"/>
<evidence type="ECO:0000313" key="2">
    <source>
        <dbReference type="EMBL" id="BAG48493.1"/>
    </source>
</evidence>
<feature type="compositionally biased region" description="Basic and acidic residues" evidence="1">
    <location>
        <begin position="115"/>
        <end position="127"/>
    </location>
</feature>
<accession>B3A0T6</accession>
<feature type="compositionally biased region" description="Basic residues" evidence="1">
    <location>
        <begin position="72"/>
        <end position="85"/>
    </location>
</feature>
<feature type="region of interest" description="Disordered" evidence="1">
    <location>
        <begin position="72"/>
        <end position="91"/>
    </location>
</feature>
<protein>
    <submittedName>
        <fullName evidence="2">Glycoprotein gE</fullName>
    </submittedName>
</protein>
<gene>
    <name evidence="2" type="primary">gE</name>
</gene>
<feature type="non-terminal residue" evidence="2">
    <location>
        <position position="248"/>
    </location>
</feature>
<organism evidence="2">
    <name type="scientific">Suid herpesvirus 1</name>
    <name type="common">SuHV-1</name>
    <name type="synonym">Pseudorabies virus</name>
    <dbReference type="NCBI Taxonomy" id="10345"/>
    <lineage>
        <taxon>Viruses</taxon>
        <taxon>Duplodnaviria</taxon>
        <taxon>Heunggongvirae</taxon>
        <taxon>Peploviricota</taxon>
        <taxon>Herviviricetes</taxon>
        <taxon>Herpesvirales</taxon>
        <taxon>Orthoherpesviridae</taxon>
        <taxon>Alphaherpesvirinae</taxon>
        <taxon>Varicellovirus</taxon>
        <taxon>Varicellovirus suidalpha1</taxon>
    </lineage>
</organism>
<evidence type="ECO:0000256" key="1">
    <source>
        <dbReference type="SAM" id="MobiDB-lite"/>
    </source>
</evidence>
<name>B3A0T6_SUHV</name>
<reference evidence="2" key="1">
    <citation type="submission" date="2008-06" db="EMBL/GenBank/DDBJ databases">
        <title>Pseudorabies virus strain SA glycoprotein gE (gE) gene, partial cds.</title>
        <authorList>
            <person name="Guo G.J."/>
            <person name="Lv S.F."/>
            <person name="Guan Y."/>
            <person name="Shen Z.Q."/>
            <person name="Zhang S.L."/>
            <person name="Qu G.G."/>
        </authorList>
    </citation>
    <scope>NUCLEOTIDE SEQUENCE</scope>
    <source>
        <strain evidence="2">SA</strain>
    </source>
</reference>
<feature type="non-terminal residue" evidence="2">
    <location>
        <position position="1"/>
    </location>
</feature>
<sequence length="248" mass="26544">VDAGLVHVVQQAPRGRARVVPVQRGGKVLTRVTHVRDHARHQVERVPGREELRVEAERVEAGLVARGAHRVRRRGRPVAHRHKEHGPRPRGVVQRVEARVVGRGPQDAQVRRPPLRGDDGRLAPEPRHLGRQVVADAHLRGLGDAGAAQHQVRVARGLEAHRGHRHGVAAADGQERPDPGQHGAVAARVEGEVGALGHVHQMGRGRLPQGGEGRAEARAAVVAVEVAVEAIVVGLGGEVVPDLGRGTR</sequence>
<dbReference type="EMBL" id="AB440243">
    <property type="protein sequence ID" value="BAG48493.1"/>
    <property type="molecule type" value="Genomic_DNA"/>
</dbReference>
<feature type="region of interest" description="Disordered" evidence="1">
    <location>
        <begin position="100"/>
        <end position="127"/>
    </location>
</feature>